<reference evidence="2" key="1">
    <citation type="submission" date="2021-07" db="EMBL/GenBank/DDBJ databases">
        <authorList>
            <person name="Catto M.A."/>
            <person name="Jacobson A."/>
            <person name="Kennedy G."/>
            <person name="Labadie P."/>
            <person name="Hunt B.G."/>
            <person name="Srinivasan R."/>
        </authorList>
    </citation>
    <scope>NUCLEOTIDE SEQUENCE</scope>
    <source>
        <strain evidence="2">PL_HMW_Pooled</strain>
        <tissue evidence="2">Head</tissue>
    </source>
</reference>
<dbReference type="Proteomes" id="UP001219518">
    <property type="component" value="Unassembled WGS sequence"/>
</dbReference>
<keyword evidence="2" id="KW-0969">Cilium</keyword>
<evidence type="ECO:0000313" key="2">
    <source>
        <dbReference type="EMBL" id="KAK3913383.1"/>
    </source>
</evidence>
<gene>
    <name evidence="2" type="ORF">KUF71_022851</name>
</gene>
<reference evidence="2" key="2">
    <citation type="journal article" date="2023" name="BMC Genomics">
        <title>Pest status, molecular evolution, and epigenetic factors derived from the genome assembly of Frankliniella fusca, a thysanopteran phytovirus vector.</title>
        <authorList>
            <person name="Catto M.A."/>
            <person name="Labadie P.E."/>
            <person name="Jacobson A.L."/>
            <person name="Kennedy G.G."/>
            <person name="Srinivasan R."/>
            <person name="Hunt B.G."/>
        </authorList>
    </citation>
    <scope>NUCLEOTIDE SEQUENCE</scope>
    <source>
        <strain evidence="2">PL_HMW_Pooled</strain>
    </source>
</reference>
<feature type="region of interest" description="Disordered" evidence="1">
    <location>
        <begin position="631"/>
        <end position="671"/>
    </location>
</feature>
<organism evidence="2 3">
    <name type="scientific">Frankliniella fusca</name>
    <dbReference type="NCBI Taxonomy" id="407009"/>
    <lineage>
        <taxon>Eukaryota</taxon>
        <taxon>Metazoa</taxon>
        <taxon>Ecdysozoa</taxon>
        <taxon>Arthropoda</taxon>
        <taxon>Hexapoda</taxon>
        <taxon>Insecta</taxon>
        <taxon>Pterygota</taxon>
        <taxon>Neoptera</taxon>
        <taxon>Paraneoptera</taxon>
        <taxon>Thysanoptera</taxon>
        <taxon>Terebrantia</taxon>
        <taxon>Thripoidea</taxon>
        <taxon>Thripidae</taxon>
        <taxon>Frankliniella</taxon>
    </lineage>
</organism>
<sequence>MRKYRSQCLYGRSGFSATLLMGTSTLLLVWLTLHLLGLSQEVPSVPVLENKSTKVLLSDSYAAEGFREIEITLNLPRFDFAVKLQLDNCSMYTKLEWVQACLYANELDEIFNEVLSELSEIIDSNDDLTEHAREKRSTDEDVDGAWPALGRFKQWLSGVALLRDVNVVIDRANELARDQELIRRSVVSHYNITNRNFDEIRKFGMQLNEQTQNLSESINAIHQKIFDDKSFAKYVNKRTNINLVTQAQVQILQTHLFSITSLFASCNNQKLSHIAVPLPKLREILQSESRNLAEEKLKLVTDRVTYFYALNTTRCRVQNSTLHINMRLPVLAEKSSYQVIEIEPVKFIFESNTCQLMKKKITIVFDGVLFSIVDETSVVGSPRTYILNRHHADQNLGPCLNGLLRGDKVSQLVQACPLHCENVTTTTIQLVKDGHYSILNPGQDLNVICQGKVTNKLPKLFAGRYEVELPCDCNVQAEEAGTAVLIREAPCPANASKIKPLEVNKKWANSDFSPADLFNVAEVKMQDIKLDQIDLIIVTPEPPPTGHFLDELPHRTVQKINFSWLTGISALMTLLGVHYVLWKCNMYPVIWECIRFGGNAVTKLFNCCRTNKEDYSATEVPPRIEIRVYRRKRLTPTTNRGRRTVHKRRGETPRRSRSKQETAASTDLAETERQKAFDNPLFVKENFLQTLATIHGRNQSADDDGSSLEGEEVTDGNDT</sequence>
<keyword evidence="2" id="KW-0966">Cell projection</keyword>
<feature type="compositionally biased region" description="Basic and acidic residues" evidence="1">
    <location>
        <begin position="650"/>
        <end position="660"/>
    </location>
</feature>
<evidence type="ECO:0000313" key="3">
    <source>
        <dbReference type="Proteomes" id="UP001219518"/>
    </source>
</evidence>
<dbReference type="EMBL" id="JAHWGI010000321">
    <property type="protein sequence ID" value="KAK3913383.1"/>
    <property type="molecule type" value="Genomic_DNA"/>
</dbReference>
<keyword evidence="3" id="KW-1185">Reference proteome</keyword>
<evidence type="ECO:0000256" key="1">
    <source>
        <dbReference type="SAM" id="MobiDB-lite"/>
    </source>
</evidence>
<accession>A0AAE1LBC6</accession>
<name>A0AAE1LBC6_9NEOP</name>
<keyword evidence="2" id="KW-0282">Flagellum</keyword>
<protein>
    <submittedName>
        <fullName evidence="2">Flagellar P-ring protein</fullName>
    </submittedName>
</protein>
<dbReference type="AlphaFoldDB" id="A0AAE1LBC6"/>
<feature type="compositionally biased region" description="Acidic residues" evidence="1">
    <location>
        <begin position="701"/>
        <end position="719"/>
    </location>
</feature>
<proteinExistence type="predicted"/>
<feature type="region of interest" description="Disordered" evidence="1">
    <location>
        <begin position="694"/>
        <end position="719"/>
    </location>
</feature>
<feature type="compositionally biased region" description="Basic residues" evidence="1">
    <location>
        <begin position="631"/>
        <end position="649"/>
    </location>
</feature>
<comment type="caution">
    <text evidence="2">The sequence shown here is derived from an EMBL/GenBank/DDBJ whole genome shotgun (WGS) entry which is preliminary data.</text>
</comment>